<dbReference type="Proteomes" id="UP001367508">
    <property type="component" value="Unassembled WGS sequence"/>
</dbReference>
<evidence type="ECO:0000313" key="2">
    <source>
        <dbReference type="EMBL" id="KAK7306094.1"/>
    </source>
</evidence>
<accession>A0AAN9PPZ7</accession>
<name>A0AAN9PPZ7_CANGL</name>
<comment type="caution">
    <text evidence="2">The sequence shown here is derived from an EMBL/GenBank/DDBJ whole genome shotgun (WGS) entry which is preliminary data.</text>
</comment>
<sequence>MTLRVIGGIPYHWAKLMVMPLTFRNKLTCNASHGIYLESLLYGFIGLGVGTVMCIMRDKGKEFLNFKPTFQITWALHGSCMDRREGMYVSLHDMEFQLHVLEQNFNAVSDFSFFPTQSPTLESLAADSCALPMGHQGYTECDKILLLTLEVSRGILFPIMSSKVELFHHWNLITDLPFDGDYVLSNEFKELEGTNGATHIAQNAHGFYLRVPHHGINQPRLDRANFSKCGKLPLCGGETGIDSACG</sequence>
<reference evidence="2 3" key="1">
    <citation type="submission" date="2024-01" db="EMBL/GenBank/DDBJ databases">
        <title>The genomes of 5 underutilized Papilionoideae crops provide insights into root nodulation and disease resistanc.</title>
        <authorList>
            <person name="Jiang F."/>
        </authorList>
    </citation>
    <scope>NUCLEOTIDE SEQUENCE [LARGE SCALE GENOMIC DNA]</scope>
    <source>
        <strain evidence="2">LVBAO_FW01</strain>
        <tissue evidence="2">Leaves</tissue>
    </source>
</reference>
<dbReference type="AlphaFoldDB" id="A0AAN9PPZ7"/>
<organism evidence="2 3">
    <name type="scientific">Canavalia gladiata</name>
    <name type="common">Sword bean</name>
    <name type="synonym">Dolichos gladiatus</name>
    <dbReference type="NCBI Taxonomy" id="3824"/>
    <lineage>
        <taxon>Eukaryota</taxon>
        <taxon>Viridiplantae</taxon>
        <taxon>Streptophyta</taxon>
        <taxon>Embryophyta</taxon>
        <taxon>Tracheophyta</taxon>
        <taxon>Spermatophyta</taxon>
        <taxon>Magnoliopsida</taxon>
        <taxon>eudicotyledons</taxon>
        <taxon>Gunneridae</taxon>
        <taxon>Pentapetalae</taxon>
        <taxon>rosids</taxon>
        <taxon>fabids</taxon>
        <taxon>Fabales</taxon>
        <taxon>Fabaceae</taxon>
        <taxon>Papilionoideae</taxon>
        <taxon>50 kb inversion clade</taxon>
        <taxon>NPAAA clade</taxon>
        <taxon>indigoferoid/millettioid clade</taxon>
        <taxon>Phaseoleae</taxon>
        <taxon>Canavalia</taxon>
    </lineage>
</organism>
<feature type="transmembrane region" description="Helical" evidence="1">
    <location>
        <begin position="35"/>
        <end position="56"/>
    </location>
</feature>
<keyword evidence="1" id="KW-1133">Transmembrane helix</keyword>
<gene>
    <name evidence="2" type="ORF">VNO77_44014</name>
</gene>
<protein>
    <submittedName>
        <fullName evidence="2">Uncharacterized protein</fullName>
    </submittedName>
</protein>
<keyword evidence="1" id="KW-0812">Transmembrane</keyword>
<proteinExistence type="predicted"/>
<keyword evidence="3" id="KW-1185">Reference proteome</keyword>
<dbReference type="EMBL" id="JAYMYQ010000011">
    <property type="protein sequence ID" value="KAK7306094.1"/>
    <property type="molecule type" value="Genomic_DNA"/>
</dbReference>
<evidence type="ECO:0000313" key="3">
    <source>
        <dbReference type="Proteomes" id="UP001367508"/>
    </source>
</evidence>
<evidence type="ECO:0000256" key="1">
    <source>
        <dbReference type="SAM" id="Phobius"/>
    </source>
</evidence>
<keyword evidence="1" id="KW-0472">Membrane</keyword>